<proteinExistence type="predicted"/>
<comment type="caution">
    <text evidence="1">The sequence shown here is derived from an EMBL/GenBank/DDBJ whole genome shotgun (WGS) entry which is preliminary data.</text>
</comment>
<dbReference type="AlphaFoldDB" id="A0AA39J2W4"/>
<evidence type="ECO:0000313" key="1">
    <source>
        <dbReference type="EMBL" id="KAK0434490.1"/>
    </source>
</evidence>
<dbReference type="EMBL" id="JAUEPT010000071">
    <property type="protein sequence ID" value="KAK0434490.1"/>
    <property type="molecule type" value="Genomic_DNA"/>
</dbReference>
<gene>
    <name evidence="1" type="ORF">EV421DRAFT_1717561</name>
</gene>
<keyword evidence="2" id="KW-1185">Reference proteome</keyword>
<evidence type="ECO:0000313" key="2">
    <source>
        <dbReference type="Proteomes" id="UP001175226"/>
    </source>
</evidence>
<organism evidence="1 2">
    <name type="scientific">Armillaria borealis</name>
    <dbReference type="NCBI Taxonomy" id="47425"/>
    <lineage>
        <taxon>Eukaryota</taxon>
        <taxon>Fungi</taxon>
        <taxon>Dikarya</taxon>
        <taxon>Basidiomycota</taxon>
        <taxon>Agaricomycotina</taxon>
        <taxon>Agaricomycetes</taxon>
        <taxon>Agaricomycetidae</taxon>
        <taxon>Agaricales</taxon>
        <taxon>Marasmiineae</taxon>
        <taxon>Physalacriaceae</taxon>
        <taxon>Armillaria</taxon>
    </lineage>
</organism>
<name>A0AA39J2W4_9AGAR</name>
<dbReference type="Proteomes" id="UP001175226">
    <property type="component" value="Unassembled WGS sequence"/>
</dbReference>
<accession>A0AA39J2W4</accession>
<sequence length="119" mass="13690">MVNVLACAVPVLQTPSGNRDSGKERFYRITMSSSIQVIWNARCETREENAPFSLEQICNRWRSKIKKRLELDCLMTRNRFGKKALHKDLVIKTWSGSILNEHQLPQDWTEANGVLVGTE</sequence>
<reference evidence="1" key="1">
    <citation type="submission" date="2023-06" db="EMBL/GenBank/DDBJ databases">
        <authorList>
            <consortium name="Lawrence Berkeley National Laboratory"/>
            <person name="Ahrendt S."/>
            <person name="Sahu N."/>
            <person name="Indic B."/>
            <person name="Wong-Bajracharya J."/>
            <person name="Merenyi Z."/>
            <person name="Ke H.-M."/>
            <person name="Monk M."/>
            <person name="Kocsube S."/>
            <person name="Drula E."/>
            <person name="Lipzen A."/>
            <person name="Balint B."/>
            <person name="Henrissat B."/>
            <person name="Andreopoulos B."/>
            <person name="Martin F.M."/>
            <person name="Harder C.B."/>
            <person name="Rigling D."/>
            <person name="Ford K.L."/>
            <person name="Foster G.D."/>
            <person name="Pangilinan J."/>
            <person name="Papanicolaou A."/>
            <person name="Barry K."/>
            <person name="LaButti K."/>
            <person name="Viragh M."/>
            <person name="Koriabine M."/>
            <person name="Yan M."/>
            <person name="Riley R."/>
            <person name="Champramary S."/>
            <person name="Plett K.L."/>
            <person name="Tsai I.J."/>
            <person name="Slot J."/>
            <person name="Sipos G."/>
            <person name="Plett J."/>
            <person name="Nagy L.G."/>
            <person name="Grigoriev I.V."/>
        </authorList>
    </citation>
    <scope>NUCLEOTIDE SEQUENCE</scope>
    <source>
        <strain evidence="1">FPL87.14</strain>
    </source>
</reference>
<protein>
    <submittedName>
        <fullName evidence="1">Uncharacterized protein</fullName>
    </submittedName>
</protein>